<evidence type="ECO:0000313" key="1">
    <source>
        <dbReference type="EMBL" id="CDS14308.1"/>
    </source>
</evidence>
<name>A0A077X4Q7_9FUNG</name>
<dbReference type="Pfam" id="PF00300">
    <property type="entry name" value="His_Phos_1"/>
    <property type="match status" value="1"/>
</dbReference>
<dbReference type="InterPro" id="IPR013078">
    <property type="entry name" value="His_Pase_superF_clade-1"/>
</dbReference>
<sequence>MLKEIWITRHGYREDWVTPTPHLPTQLSHDPPLSQSGLVQAEELGEFLQDKGIQRVYSSPFYRVLQTVSPLVAKTHIPLYIDFSMSEWYGTAYPEYLPPASMELLKSHFPAIDTSHESSIPCVQGPETVGDCHIRVDKGIKALVAKLDNEVNGPTSVLLAGHAASVVAAVRSLVNDTKYPIKAATCSVSKLVRNEDGSWNVVMNAETGHLKEGSQRAWTFSGDVPDYELNKIKST</sequence>
<protein>
    <recommendedName>
        <fullName evidence="2">Phosphoglycerate mutase</fullName>
    </recommendedName>
</protein>
<organism evidence="1">
    <name type="scientific">Lichtheimia ramosa</name>
    <dbReference type="NCBI Taxonomy" id="688394"/>
    <lineage>
        <taxon>Eukaryota</taxon>
        <taxon>Fungi</taxon>
        <taxon>Fungi incertae sedis</taxon>
        <taxon>Mucoromycota</taxon>
        <taxon>Mucoromycotina</taxon>
        <taxon>Mucoromycetes</taxon>
        <taxon>Mucorales</taxon>
        <taxon>Lichtheimiaceae</taxon>
        <taxon>Lichtheimia</taxon>
    </lineage>
</organism>
<dbReference type="InterPro" id="IPR051710">
    <property type="entry name" value="Phosphatase_SH3-domain"/>
</dbReference>
<dbReference type="AlphaFoldDB" id="A0A077X4Q7"/>
<dbReference type="CDD" id="cd07067">
    <property type="entry name" value="HP_PGM_like"/>
    <property type="match status" value="1"/>
</dbReference>
<dbReference type="OrthoDB" id="414418at2759"/>
<proteinExistence type="predicted"/>
<dbReference type="PANTHER" id="PTHR16469">
    <property type="entry name" value="UBIQUITIN-ASSOCIATED AND SH3 DOMAIN-CONTAINING BA-RELATED"/>
    <property type="match status" value="1"/>
</dbReference>
<dbReference type="InterPro" id="IPR029033">
    <property type="entry name" value="His_PPase_superfam"/>
</dbReference>
<dbReference type="PANTHER" id="PTHR16469:SF51">
    <property type="entry name" value="TRANSCRIPTION FACTOR TAU 55 KDA SUBUNIT"/>
    <property type="match status" value="1"/>
</dbReference>
<dbReference type="SUPFAM" id="SSF53254">
    <property type="entry name" value="Phosphoglycerate mutase-like"/>
    <property type="match status" value="1"/>
</dbReference>
<gene>
    <name evidence="1" type="ORF">LRAMOSA06478</name>
</gene>
<dbReference type="EMBL" id="LK023386">
    <property type="protein sequence ID" value="CDS14308.1"/>
    <property type="molecule type" value="Genomic_DNA"/>
</dbReference>
<reference evidence="1" key="1">
    <citation type="journal article" date="2014" name="Genome Announc.">
        <title>De novo whole-genome sequence and genome annotation of Lichtheimia ramosa.</title>
        <authorList>
            <person name="Linde J."/>
            <person name="Schwartze V."/>
            <person name="Binder U."/>
            <person name="Lass-Florl C."/>
            <person name="Voigt K."/>
            <person name="Horn F."/>
        </authorList>
    </citation>
    <scope>NUCLEOTIDE SEQUENCE</scope>
    <source>
        <strain evidence="1">JMRC FSU:6197</strain>
    </source>
</reference>
<evidence type="ECO:0008006" key="2">
    <source>
        <dbReference type="Google" id="ProtNLM"/>
    </source>
</evidence>
<dbReference type="Gene3D" id="3.40.50.1240">
    <property type="entry name" value="Phosphoglycerate mutase-like"/>
    <property type="match status" value="1"/>
</dbReference>
<accession>A0A077X4Q7</accession>